<keyword evidence="14" id="KW-1185">Reference proteome</keyword>
<evidence type="ECO:0000256" key="2">
    <source>
        <dbReference type="ARBA" id="ARBA00002631"/>
    </source>
</evidence>
<evidence type="ECO:0000256" key="10">
    <source>
        <dbReference type="PROSITE-ProRule" id="PRU10072"/>
    </source>
</evidence>
<dbReference type="PANTHER" id="PTHR11264:SF0">
    <property type="entry name" value="URACIL-DNA GLYCOSYLASE"/>
    <property type="match status" value="1"/>
</dbReference>
<dbReference type="CDD" id="cd10027">
    <property type="entry name" value="UDG-F1-like"/>
    <property type="match status" value="1"/>
</dbReference>
<dbReference type="InterPro" id="IPR018085">
    <property type="entry name" value="Ura-DNA_Glyclase_AS"/>
</dbReference>
<dbReference type="NCBIfam" id="NF003589">
    <property type="entry name" value="PRK05254.1-2"/>
    <property type="match status" value="1"/>
</dbReference>
<comment type="caution">
    <text evidence="13">The sequence shown here is derived from an EMBL/GenBank/DDBJ whole genome shotgun (WGS) entry which is preliminary data.</text>
</comment>
<accession>A0A2T4U233</accession>
<name>A0A2T4U233_9BACI</name>
<evidence type="ECO:0000256" key="8">
    <source>
        <dbReference type="ARBA" id="ARBA00023204"/>
    </source>
</evidence>
<dbReference type="SMART" id="SM00987">
    <property type="entry name" value="UreE_C"/>
    <property type="match status" value="1"/>
</dbReference>
<reference evidence="13 14" key="1">
    <citation type="submission" date="2018-03" db="EMBL/GenBank/DDBJ databases">
        <title>Alkalicoccus saliphilus sp. nov., isolated from a mineral pool.</title>
        <authorList>
            <person name="Zhao B."/>
        </authorList>
    </citation>
    <scope>NUCLEOTIDE SEQUENCE [LARGE SCALE GENOMIC DNA]</scope>
    <source>
        <strain evidence="13 14">6AG</strain>
    </source>
</reference>
<dbReference type="FunFam" id="3.40.470.10:FF:000001">
    <property type="entry name" value="Uracil-DNA glycosylase"/>
    <property type="match status" value="1"/>
</dbReference>
<dbReference type="AlphaFoldDB" id="A0A2T4U233"/>
<dbReference type="SMART" id="SM00986">
    <property type="entry name" value="UDG"/>
    <property type="match status" value="1"/>
</dbReference>
<dbReference type="Proteomes" id="UP000240509">
    <property type="component" value="Unassembled WGS sequence"/>
</dbReference>
<feature type="domain" description="Uracil-DNA glycosylase-like" evidence="12">
    <location>
        <begin position="50"/>
        <end position="210"/>
    </location>
</feature>
<evidence type="ECO:0000259" key="12">
    <source>
        <dbReference type="SMART" id="SM00986"/>
    </source>
</evidence>
<evidence type="ECO:0000256" key="4">
    <source>
        <dbReference type="ARBA" id="ARBA00012030"/>
    </source>
</evidence>
<gene>
    <name evidence="9" type="primary">ung</name>
    <name evidence="13" type="ORF">C6Y45_16415</name>
</gene>
<comment type="similarity">
    <text evidence="3 9 11">Belongs to the uracil-DNA glycosylase (UDG) superfamily. UNG family.</text>
</comment>
<dbReference type="NCBIfam" id="NF003592">
    <property type="entry name" value="PRK05254.1-5"/>
    <property type="match status" value="1"/>
</dbReference>
<protein>
    <recommendedName>
        <fullName evidence="5 9">Uracil-DNA glycosylase</fullName>
        <shortName evidence="9">UDG</shortName>
        <ecNumber evidence="4 9">3.2.2.27</ecNumber>
    </recommendedName>
</protein>
<dbReference type="GO" id="GO:0005737">
    <property type="term" value="C:cytoplasm"/>
    <property type="evidence" value="ECO:0007669"/>
    <property type="project" value="UniProtKB-SubCell"/>
</dbReference>
<dbReference type="GO" id="GO:0097510">
    <property type="term" value="P:base-excision repair, AP site formation via deaminated base removal"/>
    <property type="evidence" value="ECO:0007669"/>
    <property type="project" value="TreeGrafter"/>
</dbReference>
<proteinExistence type="inferred from homology"/>
<dbReference type="InterPro" id="IPR036895">
    <property type="entry name" value="Uracil-DNA_glycosylase-like_sf"/>
</dbReference>
<dbReference type="EC" id="3.2.2.27" evidence="4 9"/>
<evidence type="ECO:0000256" key="5">
    <source>
        <dbReference type="ARBA" id="ARBA00018429"/>
    </source>
</evidence>
<feature type="active site" description="Proton acceptor" evidence="9 10">
    <location>
        <position position="65"/>
    </location>
</feature>
<dbReference type="GO" id="GO:0004844">
    <property type="term" value="F:uracil DNA N-glycosylase activity"/>
    <property type="evidence" value="ECO:0007669"/>
    <property type="project" value="UniProtKB-UniRule"/>
</dbReference>
<evidence type="ECO:0000256" key="9">
    <source>
        <dbReference type="HAMAP-Rule" id="MF_00148"/>
    </source>
</evidence>
<dbReference type="HAMAP" id="MF_00148">
    <property type="entry name" value="UDG"/>
    <property type="match status" value="1"/>
</dbReference>
<organism evidence="13 14">
    <name type="scientific">Alkalicoccus saliphilus</name>
    <dbReference type="NCBI Taxonomy" id="200989"/>
    <lineage>
        <taxon>Bacteria</taxon>
        <taxon>Bacillati</taxon>
        <taxon>Bacillota</taxon>
        <taxon>Bacilli</taxon>
        <taxon>Bacillales</taxon>
        <taxon>Bacillaceae</taxon>
        <taxon>Alkalicoccus</taxon>
    </lineage>
</organism>
<evidence type="ECO:0000256" key="11">
    <source>
        <dbReference type="RuleBase" id="RU003780"/>
    </source>
</evidence>
<evidence type="ECO:0000256" key="3">
    <source>
        <dbReference type="ARBA" id="ARBA00008184"/>
    </source>
</evidence>
<dbReference type="SUPFAM" id="SSF52141">
    <property type="entry name" value="Uracil-DNA glycosylase-like"/>
    <property type="match status" value="1"/>
</dbReference>
<comment type="subcellular location">
    <subcellularLocation>
        <location evidence="9">Cytoplasm</location>
    </subcellularLocation>
</comment>
<dbReference type="PROSITE" id="PS00130">
    <property type="entry name" value="U_DNA_GLYCOSYLASE"/>
    <property type="match status" value="1"/>
</dbReference>
<keyword evidence="9" id="KW-0963">Cytoplasm</keyword>
<keyword evidence="7 9" id="KW-0378">Hydrolase</keyword>
<dbReference type="EMBL" id="PZJJ01000050">
    <property type="protein sequence ID" value="PTL37458.1"/>
    <property type="molecule type" value="Genomic_DNA"/>
</dbReference>
<dbReference type="NCBIfam" id="TIGR00628">
    <property type="entry name" value="ung"/>
    <property type="match status" value="1"/>
</dbReference>
<dbReference type="InterPro" id="IPR002043">
    <property type="entry name" value="UDG_fam1"/>
</dbReference>
<dbReference type="RefSeq" id="WP_107586309.1">
    <property type="nucleotide sequence ID" value="NZ_PZJJ01000050.1"/>
</dbReference>
<keyword evidence="6 9" id="KW-0227">DNA damage</keyword>
<evidence type="ECO:0000256" key="7">
    <source>
        <dbReference type="ARBA" id="ARBA00022801"/>
    </source>
</evidence>
<dbReference type="PANTHER" id="PTHR11264">
    <property type="entry name" value="URACIL-DNA GLYCOSYLASE"/>
    <property type="match status" value="1"/>
</dbReference>
<dbReference type="InterPro" id="IPR005122">
    <property type="entry name" value="Uracil-DNA_glycosylase-like"/>
</dbReference>
<evidence type="ECO:0000256" key="6">
    <source>
        <dbReference type="ARBA" id="ARBA00022763"/>
    </source>
</evidence>
<comment type="function">
    <text evidence="2 9 11">Excises uracil residues from the DNA which can arise as a result of misincorporation of dUMP residues by DNA polymerase or due to deamination of cytosine.</text>
</comment>
<evidence type="ECO:0000313" key="13">
    <source>
        <dbReference type="EMBL" id="PTL37458.1"/>
    </source>
</evidence>
<dbReference type="Gene3D" id="3.40.470.10">
    <property type="entry name" value="Uracil-DNA glycosylase-like domain"/>
    <property type="match status" value="1"/>
</dbReference>
<dbReference type="NCBIfam" id="NF003588">
    <property type="entry name" value="PRK05254.1-1"/>
    <property type="match status" value="1"/>
</dbReference>
<dbReference type="OrthoDB" id="9804372at2"/>
<dbReference type="Pfam" id="PF03167">
    <property type="entry name" value="UDG"/>
    <property type="match status" value="1"/>
</dbReference>
<sequence length="231" mass="26812">MKQAFCNDWKSKIGDELEKDYFAELRSFLKEEYQKHTVYPPKNDVMNAFHATAWEDTKVVLLGQDPYHGRNQAHGLSFSVRPGVKVPPSLVNIYKELRDDLGYDIPKHGYLQKWAEEGVLMLNTVLTVREGEPQSHQGKGWEQFTNEVIDRLNERSRPLIFLLWGRPAQKKIERIDTEKHVVLKSPHPSPFSANRGFFGSRPFSTINKQLEEWGETPIDWQLPVEPPEESK</sequence>
<comment type="catalytic activity">
    <reaction evidence="1 9 11">
        <text>Hydrolyzes single-stranded DNA or mismatched double-stranded DNA and polynucleotides, releasing free uracil.</text>
        <dbReference type="EC" id="3.2.2.27"/>
    </reaction>
</comment>
<keyword evidence="8 9" id="KW-0234">DNA repair</keyword>
<dbReference type="NCBIfam" id="NF003591">
    <property type="entry name" value="PRK05254.1-4"/>
    <property type="match status" value="1"/>
</dbReference>
<evidence type="ECO:0000313" key="14">
    <source>
        <dbReference type="Proteomes" id="UP000240509"/>
    </source>
</evidence>
<evidence type="ECO:0000256" key="1">
    <source>
        <dbReference type="ARBA" id="ARBA00001400"/>
    </source>
</evidence>